<dbReference type="Gene3D" id="2.20.25.110">
    <property type="entry name" value="S-adenosyl-L-methionine-dependent methyltransferases"/>
    <property type="match status" value="1"/>
</dbReference>
<keyword evidence="1 4" id="KW-0489">Methyltransferase</keyword>
<organism evidence="4 5">
    <name type="scientific">Lactiplantibacillus fabifermentans DSM 21115</name>
    <dbReference type="NCBI Taxonomy" id="1413187"/>
    <lineage>
        <taxon>Bacteria</taxon>
        <taxon>Bacillati</taxon>
        <taxon>Bacillota</taxon>
        <taxon>Bacilli</taxon>
        <taxon>Lactobacillales</taxon>
        <taxon>Lactobacillaceae</taxon>
        <taxon>Lactiplantibacillus</taxon>
    </lineage>
</organism>
<dbReference type="InterPro" id="IPR029063">
    <property type="entry name" value="SAM-dependent_MTases_sf"/>
</dbReference>
<gene>
    <name evidence="4" type="ORF">DY78_GL002804</name>
</gene>
<dbReference type="Proteomes" id="UP000050920">
    <property type="component" value="Unassembled WGS sequence"/>
</dbReference>
<evidence type="ECO:0000256" key="1">
    <source>
        <dbReference type="ARBA" id="ARBA00022603"/>
    </source>
</evidence>
<feature type="domain" description="Methyltransferase" evidence="3">
    <location>
        <begin position="41"/>
        <end position="136"/>
    </location>
</feature>
<dbReference type="PANTHER" id="PTHR43861">
    <property type="entry name" value="TRANS-ACONITATE 2-METHYLTRANSFERASE-RELATED"/>
    <property type="match status" value="1"/>
</dbReference>
<dbReference type="EMBL" id="AYGX02000063">
    <property type="protein sequence ID" value="KRO27901.1"/>
    <property type="molecule type" value="Genomic_DNA"/>
</dbReference>
<keyword evidence="5" id="KW-1185">Reference proteome</keyword>
<dbReference type="Pfam" id="PF13649">
    <property type="entry name" value="Methyltransf_25"/>
    <property type="match status" value="1"/>
</dbReference>
<dbReference type="InterPro" id="IPR041698">
    <property type="entry name" value="Methyltransf_25"/>
</dbReference>
<dbReference type="Gene3D" id="3.40.50.150">
    <property type="entry name" value="Vaccinia Virus protein VP39"/>
    <property type="match status" value="1"/>
</dbReference>
<dbReference type="PANTHER" id="PTHR43861:SF1">
    <property type="entry name" value="TRANS-ACONITATE 2-METHYLTRANSFERASE"/>
    <property type="match status" value="1"/>
</dbReference>
<dbReference type="GO" id="GO:0032259">
    <property type="term" value="P:methylation"/>
    <property type="evidence" value="ECO:0007669"/>
    <property type="project" value="UniProtKB-KW"/>
</dbReference>
<protein>
    <submittedName>
        <fullName evidence="4">Methyltransferase</fullName>
    </submittedName>
</protein>
<comment type="caution">
    <text evidence="4">The sequence shown here is derived from an EMBL/GenBank/DDBJ whole genome shotgun (WGS) entry which is preliminary data.</text>
</comment>
<name>A0A0R2NVL4_9LACO</name>
<sequence>MGKRMIYQTFAELYDELFDPAMYDQWLDFVRRELPDQSGEVLELACGTGRLGVMLAGAGYHVTGLDLSDNMLALAEQHAEEAGVALPLLEGNMLDLSAIGTFSAVTCFADSFCYLTDIDQVQQAFTQVAAHLTADGKFLFDVITPYQTDEVYPGYMYNYRDEERAFMWTSYAGETWHSAEHDLTFFIWNADKQAFDEVSELHQERTYELDQYRQALQAAGFSHVKVTADFGQAEPDVHTTRWFFECEK</sequence>
<evidence type="ECO:0000313" key="5">
    <source>
        <dbReference type="Proteomes" id="UP000050920"/>
    </source>
</evidence>
<keyword evidence="2 4" id="KW-0808">Transferase</keyword>
<accession>A0A0R2NVL4</accession>
<dbReference type="AlphaFoldDB" id="A0A0R2NVL4"/>
<dbReference type="SUPFAM" id="SSF53335">
    <property type="entry name" value="S-adenosyl-L-methionine-dependent methyltransferases"/>
    <property type="match status" value="1"/>
</dbReference>
<dbReference type="GO" id="GO:0008168">
    <property type="term" value="F:methyltransferase activity"/>
    <property type="evidence" value="ECO:0007669"/>
    <property type="project" value="UniProtKB-KW"/>
</dbReference>
<reference evidence="4 5" key="1">
    <citation type="journal article" date="2015" name="Genome Announc.">
        <title>Expanding the biotechnology potential of lactobacilli through comparative genomics of 213 strains and associated genera.</title>
        <authorList>
            <person name="Sun Z."/>
            <person name="Harris H.M."/>
            <person name="McCann A."/>
            <person name="Guo C."/>
            <person name="Argimon S."/>
            <person name="Zhang W."/>
            <person name="Yang X."/>
            <person name="Jeffery I.B."/>
            <person name="Cooney J.C."/>
            <person name="Kagawa T.F."/>
            <person name="Liu W."/>
            <person name="Song Y."/>
            <person name="Salvetti E."/>
            <person name="Wrobel A."/>
            <person name="Rasinkangas P."/>
            <person name="Parkhill J."/>
            <person name="Rea M.C."/>
            <person name="O'Sullivan O."/>
            <person name="Ritari J."/>
            <person name="Douillard F.P."/>
            <person name="Paul Ross R."/>
            <person name="Yang R."/>
            <person name="Briner A.E."/>
            <person name="Felis G.E."/>
            <person name="de Vos W.M."/>
            <person name="Barrangou R."/>
            <person name="Klaenhammer T.R."/>
            <person name="Caufield P.W."/>
            <person name="Cui Y."/>
            <person name="Zhang H."/>
            <person name="O'Toole P.W."/>
        </authorList>
    </citation>
    <scope>NUCLEOTIDE SEQUENCE [LARGE SCALE GENOMIC DNA]</scope>
    <source>
        <strain evidence="4 5">DSM 21115</strain>
    </source>
</reference>
<evidence type="ECO:0000259" key="3">
    <source>
        <dbReference type="Pfam" id="PF13649"/>
    </source>
</evidence>
<evidence type="ECO:0000256" key="2">
    <source>
        <dbReference type="ARBA" id="ARBA00022679"/>
    </source>
</evidence>
<dbReference type="CDD" id="cd02440">
    <property type="entry name" value="AdoMet_MTases"/>
    <property type="match status" value="1"/>
</dbReference>
<proteinExistence type="predicted"/>
<evidence type="ECO:0000313" key="4">
    <source>
        <dbReference type="EMBL" id="KRO27901.1"/>
    </source>
</evidence>